<dbReference type="OrthoDB" id="345021at2"/>
<dbReference type="InterPro" id="IPR011707">
    <property type="entry name" value="Cu-oxidase-like_N"/>
</dbReference>
<dbReference type="InterPro" id="IPR008972">
    <property type="entry name" value="Cupredoxin"/>
</dbReference>
<dbReference type="SUPFAM" id="SSF49503">
    <property type="entry name" value="Cupredoxins"/>
    <property type="match status" value="2"/>
</dbReference>
<dbReference type="PANTHER" id="PTHR48267:SF1">
    <property type="entry name" value="BILIRUBIN OXIDASE"/>
    <property type="match status" value="1"/>
</dbReference>
<dbReference type="RefSeq" id="WP_127933655.1">
    <property type="nucleotide sequence ID" value="NZ_SAUN01000001.1"/>
</dbReference>
<evidence type="ECO:0000256" key="3">
    <source>
        <dbReference type="ARBA" id="ARBA00023002"/>
    </source>
</evidence>
<comment type="similarity">
    <text evidence="1">Belongs to the multicopper oxidase family.</text>
</comment>
<dbReference type="Pfam" id="PF07732">
    <property type="entry name" value="Cu-oxidase_3"/>
    <property type="match status" value="1"/>
</dbReference>
<dbReference type="Proteomes" id="UP000284824">
    <property type="component" value="Unassembled WGS sequence"/>
</dbReference>
<keyword evidence="2" id="KW-0479">Metal-binding</keyword>
<organism evidence="6 7">
    <name type="scientific">Nonomuraea polychroma</name>
    <dbReference type="NCBI Taxonomy" id="46176"/>
    <lineage>
        <taxon>Bacteria</taxon>
        <taxon>Bacillati</taxon>
        <taxon>Actinomycetota</taxon>
        <taxon>Actinomycetes</taxon>
        <taxon>Streptosporangiales</taxon>
        <taxon>Streptosporangiaceae</taxon>
        <taxon>Nonomuraea</taxon>
    </lineage>
</organism>
<sequence length="503" mass="54422">MRRRKFLKVGLASVSALAVAGGGGFGWAWLSSATGNVDELAFDLPLRIPPLLEGGSFDLRLQAGVSELRPGTKTGTWGVNGPHLGPTLRMRRGETVSPRVHNALPEATSVHWHGMRLPATMDGGPHQMIAPGSTWKPTWKIDQPAATLWYHPHLHGTTARHVYQGLAGLFLIDDEHAAKLPHEYGVDDIPLIIQDATFDGDGSLTLDNFGMSVVPGMDLMGFLGKEVLVNGTLGPAFTVTTTRVRLRLLNASVGRVYNVGFADDREFALVATDSGLVGEPVRLTRVLLASGERAEIVVDFRPGEQVVLRSFTAELGGGTAFDRFAGGADAFDLMKFTADGRLAESAAVPARLADVQAPVVPPNAKTRTFRLGSTSINDKKMDLARIDEVVPAGATEIWELNNPSAYHSFHIHEASFRILDVNGKAPAAYEAGRKDTVYVPPEGHVRLLVEFGRHTDPAAPYMFHCHMLVHEDKGMMGQFVIVEPGQESQVNTRLNLKNGHAAH</sequence>
<gene>
    <name evidence="6" type="ORF">EDD27_3935</name>
</gene>
<dbReference type="GO" id="GO:0016491">
    <property type="term" value="F:oxidoreductase activity"/>
    <property type="evidence" value="ECO:0007669"/>
    <property type="project" value="UniProtKB-KW"/>
</dbReference>
<feature type="domain" description="Plastocyanin-like" evidence="4">
    <location>
        <begin position="369"/>
        <end position="482"/>
    </location>
</feature>
<keyword evidence="3" id="KW-0560">Oxidoreductase</keyword>
<keyword evidence="7" id="KW-1185">Reference proteome</keyword>
<dbReference type="InterPro" id="IPR011706">
    <property type="entry name" value="Cu-oxidase_C"/>
</dbReference>
<dbReference type="CDD" id="cd13867">
    <property type="entry name" value="CuRO_2_CueO_FtsP"/>
    <property type="match status" value="1"/>
</dbReference>
<protein>
    <submittedName>
        <fullName evidence="6">FtsP/CotA-like multicopper oxidase with cupredoxin domain</fullName>
    </submittedName>
</protein>
<dbReference type="InterPro" id="IPR002355">
    <property type="entry name" value="Cu_oxidase_Cu_BS"/>
</dbReference>
<reference evidence="6 7" key="1">
    <citation type="submission" date="2019-01" db="EMBL/GenBank/DDBJ databases">
        <title>Sequencing the genomes of 1000 actinobacteria strains.</title>
        <authorList>
            <person name="Klenk H.-P."/>
        </authorList>
    </citation>
    <scope>NUCLEOTIDE SEQUENCE [LARGE SCALE GENOMIC DNA]</scope>
    <source>
        <strain evidence="6 7">DSM 43925</strain>
    </source>
</reference>
<dbReference type="CDD" id="cd13890">
    <property type="entry name" value="CuRO_3_CueO_FtsP"/>
    <property type="match status" value="1"/>
</dbReference>
<comment type="caution">
    <text evidence="6">The sequence shown here is derived from an EMBL/GenBank/DDBJ whole genome shotgun (WGS) entry which is preliminary data.</text>
</comment>
<feature type="domain" description="Plastocyanin-like" evidence="5">
    <location>
        <begin position="70"/>
        <end position="175"/>
    </location>
</feature>
<dbReference type="GO" id="GO:0005507">
    <property type="term" value="F:copper ion binding"/>
    <property type="evidence" value="ECO:0007669"/>
    <property type="project" value="InterPro"/>
</dbReference>
<name>A0A438M6T5_9ACTN</name>
<dbReference type="Pfam" id="PF07731">
    <property type="entry name" value="Cu-oxidase_2"/>
    <property type="match status" value="1"/>
</dbReference>
<proteinExistence type="inferred from homology"/>
<evidence type="ECO:0000259" key="4">
    <source>
        <dbReference type="Pfam" id="PF07731"/>
    </source>
</evidence>
<evidence type="ECO:0000313" key="6">
    <source>
        <dbReference type="EMBL" id="RVX41406.1"/>
    </source>
</evidence>
<accession>A0A438M6T5</accession>
<evidence type="ECO:0000259" key="5">
    <source>
        <dbReference type="Pfam" id="PF07732"/>
    </source>
</evidence>
<dbReference type="CDD" id="cd04232">
    <property type="entry name" value="CuRO_1_CueO_FtsP"/>
    <property type="match status" value="1"/>
</dbReference>
<dbReference type="EMBL" id="SAUN01000001">
    <property type="protein sequence ID" value="RVX41406.1"/>
    <property type="molecule type" value="Genomic_DNA"/>
</dbReference>
<dbReference type="Gene3D" id="2.60.40.420">
    <property type="entry name" value="Cupredoxins - blue copper proteins"/>
    <property type="match status" value="3"/>
</dbReference>
<dbReference type="AlphaFoldDB" id="A0A438M6T5"/>
<evidence type="ECO:0000256" key="1">
    <source>
        <dbReference type="ARBA" id="ARBA00010609"/>
    </source>
</evidence>
<dbReference type="PROSITE" id="PS00080">
    <property type="entry name" value="MULTICOPPER_OXIDASE2"/>
    <property type="match status" value="1"/>
</dbReference>
<evidence type="ECO:0000313" key="7">
    <source>
        <dbReference type="Proteomes" id="UP000284824"/>
    </source>
</evidence>
<evidence type="ECO:0000256" key="2">
    <source>
        <dbReference type="ARBA" id="ARBA00022723"/>
    </source>
</evidence>
<dbReference type="InterPro" id="IPR045087">
    <property type="entry name" value="Cu-oxidase_fam"/>
</dbReference>
<dbReference type="PANTHER" id="PTHR48267">
    <property type="entry name" value="CUPREDOXIN SUPERFAMILY PROTEIN"/>
    <property type="match status" value="1"/>
</dbReference>